<reference evidence="2" key="1">
    <citation type="journal article" date="2019" name="Plant Biotechnol. J.">
        <title>Genome sequencing of the Australian wild diploid species Gossypium australe highlights disease resistance and delayed gland morphogenesis.</title>
        <authorList>
            <person name="Cai Y."/>
            <person name="Cai X."/>
            <person name="Wang Q."/>
            <person name="Wang P."/>
            <person name="Zhang Y."/>
            <person name="Cai C."/>
            <person name="Xu Y."/>
            <person name="Wang K."/>
            <person name="Zhou Z."/>
            <person name="Wang C."/>
            <person name="Geng S."/>
            <person name="Li B."/>
            <person name="Dong Q."/>
            <person name="Hou Y."/>
            <person name="Wang H."/>
            <person name="Ai P."/>
            <person name="Liu Z."/>
            <person name="Yi F."/>
            <person name="Sun M."/>
            <person name="An G."/>
            <person name="Cheng J."/>
            <person name="Zhang Y."/>
            <person name="Shi Q."/>
            <person name="Xie Y."/>
            <person name="Shi X."/>
            <person name="Chang Y."/>
            <person name="Huang F."/>
            <person name="Chen Y."/>
            <person name="Hong S."/>
            <person name="Mi L."/>
            <person name="Sun Q."/>
            <person name="Zhang L."/>
            <person name="Zhou B."/>
            <person name="Peng R."/>
            <person name="Zhang X."/>
            <person name="Liu F."/>
        </authorList>
    </citation>
    <scope>NUCLEOTIDE SEQUENCE [LARGE SCALE GENOMIC DNA]</scope>
    <source>
        <strain evidence="2">cv. PA1801</strain>
    </source>
</reference>
<dbReference type="EMBL" id="SMMG02000005">
    <property type="protein sequence ID" value="KAA3474067.1"/>
    <property type="molecule type" value="Genomic_DNA"/>
</dbReference>
<dbReference type="GO" id="GO:0003964">
    <property type="term" value="F:RNA-directed DNA polymerase activity"/>
    <property type="evidence" value="ECO:0007669"/>
    <property type="project" value="UniProtKB-KW"/>
</dbReference>
<gene>
    <name evidence="1" type="ORF">EPI10_024395</name>
</gene>
<organism evidence="1 2">
    <name type="scientific">Gossypium australe</name>
    <dbReference type="NCBI Taxonomy" id="47621"/>
    <lineage>
        <taxon>Eukaryota</taxon>
        <taxon>Viridiplantae</taxon>
        <taxon>Streptophyta</taxon>
        <taxon>Embryophyta</taxon>
        <taxon>Tracheophyta</taxon>
        <taxon>Spermatophyta</taxon>
        <taxon>Magnoliopsida</taxon>
        <taxon>eudicotyledons</taxon>
        <taxon>Gunneridae</taxon>
        <taxon>Pentapetalae</taxon>
        <taxon>rosids</taxon>
        <taxon>malvids</taxon>
        <taxon>Malvales</taxon>
        <taxon>Malvaceae</taxon>
        <taxon>Malvoideae</taxon>
        <taxon>Gossypium</taxon>
    </lineage>
</organism>
<proteinExistence type="predicted"/>
<protein>
    <submittedName>
        <fullName evidence="1">RNA-directed DNA polymerase (Reverse transcriptase)</fullName>
    </submittedName>
</protein>
<sequence>MQSLMIPEGICEEIERLVRKKLALVNWDSGCQPRSSGGLRFHCLEDHNKSFLMKLGFNLVPNDNALWVRVLHSKYGMNEQLPESISRSLMKW</sequence>
<dbReference type="AlphaFoldDB" id="A0A5B6VYZ0"/>
<accession>A0A5B6VYZ0</accession>
<evidence type="ECO:0000313" key="2">
    <source>
        <dbReference type="Proteomes" id="UP000325315"/>
    </source>
</evidence>
<evidence type="ECO:0000313" key="1">
    <source>
        <dbReference type="EMBL" id="KAA3474067.1"/>
    </source>
</evidence>
<keyword evidence="1" id="KW-0808">Transferase</keyword>
<dbReference type="Proteomes" id="UP000325315">
    <property type="component" value="Unassembled WGS sequence"/>
</dbReference>
<name>A0A5B6VYZ0_9ROSI</name>
<keyword evidence="2" id="KW-1185">Reference proteome</keyword>
<comment type="caution">
    <text evidence="1">The sequence shown here is derived from an EMBL/GenBank/DDBJ whole genome shotgun (WGS) entry which is preliminary data.</text>
</comment>
<dbReference type="OrthoDB" id="1001947at2759"/>
<keyword evidence="1" id="KW-0695">RNA-directed DNA polymerase</keyword>
<keyword evidence="1" id="KW-0548">Nucleotidyltransferase</keyword>